<keyword evidence="7" id="KW-0614">Plasmid</keyword>
<evidence type="ECO:0000256" key="1">
    <source>
        <dbReference type="ARBA" id="ARBA00001962"/>
    </source>
</evidence>
<geneLocation type="plasmid" evidence="7 8">
    <name>unnamed1</name>
</geneLocation>
<sequence>MTMKFAVRPQLHGYDTFAAFTEAHTVTERDLIFTQRVLHDAFMKDTPAQTLFYDDFCGGEPTDVAVDEMLRAVRKLGFERLIAIGGGSILDCAKVLALDSDKTVAGLFAAGVQPGRKAGLLLIPTTCGTGCEVTCVSVFDFPSIGSKIGKGFDAGFADHAVLIDELLSKIPYHVFATSSADALVHALEIYLAPRASAYTDMFCMAAIRAILQGYMRIVQHGRDVIQQDAKAYLTASNMAGIALANVLAGGVHAIAMHFGSAHHVPHGEATRLFLPPVFKIYYEKAPDGKIADIARLIEDVVGVSDGGNPFDALDALLAAVVPTRRLGEYGMTAGDAGRYADKVIETQQRLLVNNYVPLSAQDIARVYSELM</sequence>
<dbReference type="PROSITE" id="PS00913">
    <property type="entry name" value="ADH_IRON_1"/>
    <property type="match status" value="1"/>
</dbReference>
<dbReference type="AlphaFoldDB" id="A0AA50CPI8"/>
<evidence type="ECO:0000259" key="5">
    <source>
        <dbReference type="Pfam" id="PF00465"/>
    </source>
</evidence>
<accession>A0AA50CPI8</accession>
<dbReference type="EC" id="1.1.1.1" evidence="7"/>
<evidence type="ECO:0000313" key="8">
    <source>
        <dbReference type="Proteomes" id="UP001234585"/>
    </source>
</evidence>
<dbReference type="InterPro" id="IPR001670">
    <property type="entry name" value="ADH_Fe/GldA"/>
</dbReference>
<dbReference type="Pfam" id="PF00465">
    <property type="entry name" value="Fe-ADH"/>
    <property type="match status" value="1"/>
</dbReference>
<keyword evidence="4" id="KW-0520">NAD</keyword>
<feature type="domain" description="Fe-containing alcohol dehydrogenase-like C-terminal" evidence="6">
    <location>
        <begin position="176"/>
        <end position="370"/>
    </location>
</feature>
<dbReference type="SUPFAM" id="SSF56796">
    <property type="entry name" value="Dehydroquinate synthase-like"/>
    <property type="match status" value="1"/>
</dbReference>
<dbReference type="Gene3D" id="1.20.1090.10">
    <property type="entry name" value="Dehydroquinate synthase-like - alpha domain"/>
    <property type="match status" value="1"/>
</dbReference>
<keyword evidence="3 7" id="KW-0560">Oxidoreductase</keyword>
<evidence type="ECO:0000256" key="4">
    <source>
        <dbReference type="ARBA" id="ARBA00023027"/>
    </source>
</evidence>
<evidence type="ECO:0000256" key="2">
    <source>
        <dbReference type="ARBA" id="ARBA00007358"/>
    </source>
</evidence>
<evidence type="ECO:0000313" key="7">
    <source>
        <dbReference type="EMBL" id="WLR99770.1"/>
    </source>
</evidence>
<reference evidence="7 8" key="1">
    <citation type="submission" date="2023-08" db="EMBL/GenBank/DDBJ databases">
        <title>Pathogen: clinical or host-associated sample.</title>
        <authorList>
            <person name="Hergert J."/>
            <person name="Casey R."/>
            <person name="Wagner J."/>
            <person name="Young E.L."/>
            <person name="Oakeson K.F."/>
        </authorList>
    </citation>
    <scope>NUCLEOTIDE SEQUENCE [LARGE SCALE GENOMIC DNA]</scope>
    <source>
        <strain evidence="7 8">1760953</strain>
        <plasmid evidence="7 8">unnamed1</plasmid>
    </source>
</reference>
<protein>
    <submittedName>
        <fullName evidence="7">Iron-containing alcohol dehydrogenase</fullName>
        <ecNumber evidence="7">1.1.1.1</ecNumber>
    </submittedName>
</protein>
<comment type="cofactor">
    <cofactor evidence="1">
        <name>Fe cation</name>
        <dbReference type="ChEBI" id="CHEBI:24875"/>
    </cofactor>
</comment>
<dbReference type="Gene3D" id="3.40.50.1970">
    <property type="match status" value="1"/>
</dbReference>
<dbReference type="InterPro" id="IPR039697">
    <property type="entry name" value="Alcohol_dehydrogenase_Fe"/>
</dbReference>
<dbReference type="InterPro" id="IPR018211">
    <property type="entry name" value="ADH_Fe_CS"/>
</dbReference>
<proteinExistence type="inferred from homology"/>
<dbReference type="EMBL" id="CP132303">
    <property type="protein sequence ID" value="WLR99770.1"/>
    <property type="molecule type" value="Genomic_DNA"/>
</dbReference>
<organism evidence="7 8">
    <name type="scientific">Shinella sumterensis</name>
    <dbReference type="NCBI Taxonomy" id="1967501"/>
    <lineage>
        <taxon>Bacteria</taxon>
        <taxon>Pseudomonadati</taxon>
        <taxon>Pseudomonadota</taxon>
        <taxon>Alphaproteobacteria</taxon>
        <taxon>Hyphomicrobiales</taxon>
        <taxon>Rhizobiaceae</taxon>
        <taxon>Shinella</taxon>
    </lineage>
</organism>
<dbReference type="PANTHER" id="PTHR11496:SF102">
    <property type="entry name" value="ALCOHOL DEHYDROGENASE 4"/>
    <property type="match status" value="1"/>
</dbReference>
<comment type="similarity">
    <text evidence="2">Belongs to the iron-containing alcohol dehydrogenase family.</text>
</comment>
<dbReference type="GO" id="GO:0046872">
    <property type="term" value="F:metal ion binding"/>
    <property type="evidence" value="ECO:0007669"/>
    <property type="project" value="InterPro"/>
</dbReference>
<name>A0AA50CPI8_9HYPH</name>
<feature type="domain" description="Alcohol dehydrogenase iron-type/glycerol dehydrogenase GldA" evidence="5">
    <location>
        <begin position="47"/>
        <end position="162"/>
    </location>
</feature>
<dbReference type="PANTHER" id="PTHR11496">
    <property type="entry name" value="ALCOHOL DEHYDROGENASE"/>
    <property type="match status" value="1"/>
</dbReference>
<evidence type="ECO:0000259" key="6">
    <source>
        <dbReference type="Pfam" id="PF25137"/>
    </source>
</evidence>
<dbReference type="GO" id="GO:0004022">
    <property type="term" value="F:alcohol dehydrogenase (NAD+) activity"/>
    <property type="evidence" value="ECO:0007669"/>
    <property type="project" value="UniProtKB-EC"/>
</dbReference>
<dbReference type="RefSeq" id="WP_306039087.1">
    <property type="nucleotide sequence ID" value="NZ_CP132303.1"/>
</dbReference>
<keyword evidence="8" id="KW-1185">Reference proteome</keyword>
<dbReference type="Pfam" id="PF25137">
    <property type="entry name" value="ADH_Fe_C"/>
    <property type="match status" value="1"/>
</dbReference>
<dbReference type="InterPro" id="IPR056798">
    <property type="entry name" value="ADH_Fe_C"/>
</dbReference>
<evidence type="ECO:0000256" key="3">
    <source>
        <dbReference type="ARBA" id="ARBA00023002"/>
    </source>
</evidence>
<dbReference type="Proteomes" id="UP001234585">
    <property type="component" value="Plasmid unnamed1"/>
</dbReference>
<gene>
    <name evidence="7" type="ORF">Q9313_23705</name>
</gene>